<reference evidence="3" key="1">
    <citation type="submission" date="2024-07" db="EMBL/GenBank/DDBJ databases">
        <title>Two chromosome-level genome assemblies of Korean endemic species Abeliophyllum distichum and Forsythia ovata (Oleaceae).</title>
        <authorList>
            <person name="Jang H."/>
        </authorList>
    </citation>
    <scope>NUCLEOTIDE SEQUENCE [LARGE SCALE GENOMIC DNA]</scope>
</reference>
<keyword evidence="3" id="KW-1185">Reference proteome</keyword>
<protein>
    <submittedName>
        <fullName evidence="2">Bifunctional inhibitor/lipid-transfer protein/seed storage 2S albumin superfamily protein</fullName>
    </submittedName>
</protein>
<name>A0ABD1VHP5_9LAMI</name>
<sequence>MGVSKAAVVMLYLIILCAEIIILSNRIVFAQCQGNFQGLVQECSKYVQKGGPKQKPSQGCCNVVKAVDLPCVCQHITKDVEQIISMEKAAYVAAVCGKPLPRGTKCGSKNNINLFE</sequence>
<dbReference type="CDD" id="cd04660">
    <property type="entry name" value="nsLTP_like"/>
    <property type="match status" value="1"/>
</dbReference>
<dbReference type="SUPFAM" id="SSF47699">
    <property type="entry name" value="Bifunctional inhibitor/lipid-transfer protein/seed storage 2S albumin"/>
    <property type="match status" value="1"/>
</dbReference>
<evidence type="ECO:0000259" key="1">
    <source>
        <dbReference type="Pfam" id="PF14368"/>
    </source>
</evidence>
<dbReference type="InterPro" id="IPR036312">
    <property type="entry name" value="Bifun_inhib/LTP/seed_sf"/>
</dbReference>
<proteinExistence type="predicted"/>
<gene>
    <name evidence="2" type="ORF">Fot_18239</name>
</gene>
<feature type="domain" description="Bifunctional inhibitor/plant lipid transfer protein/seed storage helical" evidence="1">
    <location>
        <begin position="15"/>
        <end position="106"/>
    </location>
</feature>
<dbReference type="InterPro" id="IPR044741">
    <property type="entry name" value="NsLTP-like"/>
</dbReference>
<accession>A0ABD1VHP5</accession>
<dbReference type="AlphaFoldDB" id="A0ABD1VHP5"/>
<evidence type="ECO:0000313" key="2">
    <source>
        <dbReference type="EMBL" id="KAL2536848.1"/>
    </source>
</evidence>
<evidence type="ECO:0000313" key="3">
    <source>
        <dbReference type="Proteomes" id="UP001604277"/>
    </source>
</evidence>
<dbReference type="Pfam" id="PF14368">
    <property type="entry name" value="LTP_2"/>
    <property type="match status" value="1"/>
</dbReference>
<dbReference type="Proteomes" id="UP001604277">
    <property type="component" value="Unassembled WGS sequence"/>
</dbReference>
<organism evidence="2 3">
    <name type="scientific">Forsythia ovata</name>
    <dbReference type="NCBI Taxonomy" id="205694"/>
    <lineage>
        <taxon>Eukaryota</taxon>
        <taxon>Viridiplantae</taxon>
        <taxon>Streptophyta</taxon>
        <taxon>Embryophyta</taxon>
        <taxon>Tracheophyta</taxon>
        <taxon>Spermatophyta</taxon>
        <taxon>Magnoliopsida</taxon>
        <taxon>eudicotyledons</taxon>
        <taxon>Gunneridae</taxon>
        <taxon>Pentapetalae</taxon>
        <taxon>asterids</taxon>
        <taxon>lamiids</taxon>
        <taxon>Lamiales</taxon>
        <taxon>Oleaceae</taxon>
        <taxon>Forsythieae</taxon>
        <taxon>Forsythia</taxon>
    </lineage>
</organism>
<dbReference type="InterPro" id="IPR016140">
    <property type="entry name" value="Bifunc_inhib/LTP/seed_store"/>
</dbReference>
<dbReference type="EMBL" id="JBFOLJ010000005">
    <property type="protein sequence ID" value="KAL2536848.1"/>
    <property type="molecule type" value="Genomic_DNA"/>
</dbReference>
<dbReference type="PANTHER" id="PTHR33286">
    <property type="entry name" value="BIFUNCTIONAL INHIBITOR/LIPID-TRANSFER PROTEIN/SEED STORAGE 2S ALBUMIN SUPERFAMILY PROTEIN"/>
    <property type="match status" value="1"/>
</dbReference>
<dbReference type="Gene3D" id="1.10.110.10">
    <property type="entry name" value="Plant lipid-transfer and hydrophobic proteins"/>
    <property type="match status" value="1"/>
</dbReference>
<dbReference type="PANTHER" id="PTHR33286:SF54">
    <property type="entry name" value="BIFUNCTIONAL INHIBITOR_LIPID-TRANSFER PROTEIN_SEED STORAGE 2S ALBUMIN SUPERFAMILY PROTEIN"/>
    <property type="match status" value="1"/>
</dbReference>
<comment type="caution">
    <text evidence="2">The sequence shown here is derived from an EMBL/GenBank/DDBJ whole genome shotgun (WGS) entry which is preliminary data.</text>
</comment>